<feature type="domain" description="Transcription factor MYC/MYB N-terminal" evidence="4">
    <location>
        <begin position="97"/>
        <end position="194"/>
    </location>
</feature>
<dbReference type="AlphaFoldDB" id="A0AAV9CV13"/>
<feature type="compositionally biased region" description="Basic and acidic residues" evidence="3">
    <location>
        <begin position="254"/>
        <end position="276"/>
    </location>
</feature>
<evidence type="ECO:0000259" key="4">
    <source>
        <dbReference type="Pfam" id="PF14215"/>
    </source>
</evidence>
<evidence type="ECO:0000256" key="1">
    <source>
        <dbReference type="ARBA" id="ARBA00023015"/>
    </source>
</evidence>
<proteinExistence type="predicted"/>
<dbReference type="EMBL" id="JAUJYO010000017">
    <property type="protein sequence ID" value="KAK1292790.1"/>
    <property type="molecule type" value="Genomic_DNA"/>
</dbReference>
<dbReference type="InterPro" id="IPR025610">
    <property type="entry name" value="MYC/MYB_N"/>
</dbReference>
<protein>
    <recommendedName>
        <fullName evidence="4">Transcription factor MYC/MYB N-terminal domain-containing protein</fullName>
    </recommendedName>
</protein>
<evidence type="ECO:0000313" key="5">
    <source>
        <dbReference type="EMBL" id="KAK1292790.1"/>
    </source>
</evidence>
<dbReference type="PANTHER" id="PTHR46633:SF6">
    <property type="entry name" value="TRANSCRIPTION FACTOR MYC_MYB N-TERMINAL DOMAIN-CONTAINING PROTEIN"/>
    <property type="match status" value="1"/>
</dbReference>
<dbReference type="Proteomes" id="UP001180020">
    <property type="component" value="Unassembled WGS sequence"/>
</dbReference>
<name>A0AAV9CV13_ACOCL</name>
<keyword evidence="2" id="KW-0804">Transcription</keyword>
<comment type="caution">
    <text evidence="5">The sequence shown here is derived from an EMBL/GenBank/DDBJ whole genome shotgun (WGS) entry which is preliminary data.</text>
</comment>
<reference evidence="5" key="2">
    <citation type="submission" date="2023-06" db="EMBL/GenBank/DDBJ databases">
        <authorList>
            <person name="Ma L."/>
            <person name="Liu K.-W."/>
            <person name="Li Z."/>
            <person name="Hsiao Y.-Y."/>
            <person name="Qi Y."/>
            <person name="Fu T."/>
            <person name="Tang G."/>
            <person name="Zhang D."/>
            <person name="Sun W.-H."/>
            <person name="Liu D.-K."/>
            <person name="Li Y."/>
            <person name="Chen G.-Z."/>
            <person name="Liu X.-D."/>
            <person name="Liao X.-Y."/>
            <person name="Jiang Y.-T."/>
            <person name="Yu X."/>
            <person name="Hao Y."/>
            <person name="Huang J."/>
            <person name="Zhao X.-W."/>
            <person name="Ke S."/>
            <person name="Chen Y.-Y."/>
            <person name="Wu W.-L."/>
            <person name="Hsu J.-L."/>
            <person name="Lin Y.-F."/>
            <person name="Huang M.-D."/>
            <person name="Li C.-Y."/>
            <person name="Huang L."/>
            <person name="Wang Z.-W."/>
            <person name="Zhao X."/>
            <person name="Zhong W.-Y."/>
            <person name="Peng D.-H."/>
            <person name="Ahmad S."/>
            <person name="Lan S."/>
            <person name="Zhang J.-S."/>
            <person name="Tsai W.-C."/>
            <person name="Van De Peer Y."/>
            <person name="Liu Z.-J."/>
        </authorList>
    </citation>
    <scope>NUCLEOTIDE SEQUENCE</scope>
    <source>
        <strain evidence="5">CP</strain>
        <tissue evidence="5">Leaves</tissue>
    </source>
</reference>
<gene>
    <name evidence="5" type="ORF">QJS10_CPB17g02343</name>
</gene>
<dbReference type="PANTHER" id="PTHR46633">
    <property type="entry name" value="TRANSCRIPTION FACTOR MYC/MYB-RELATED"/>
    <property type="match status" value="1"/>
</dbReference>
<feature type="region of interest" description="Disordered" evidence="3">
    <location>
        <begin position="252"/>
        <end position="278"/>
    </location>
</feature>
<organism evidence="5 6">
    <name type="scientific">Acorus calamus</name>
    <name type="common">Sweet flag</name>
    <dbReference type="NCBI Taxonomy" id="4465"/>
    <lineage>
        <taxon>Eukaryota</taxon>
        <taxon>Viridiplantae</taxon>
        <taxon>Streptophyta</taxon>
        <taxon>Embryophyta</taxon>
        <taxon>Tracheophyta</taxon>
        <taxon>Spermatophyta</taxon>
        <taxon>Magnoliopsida</taxon>
        <taxon>Liliopsida</taxon>
        <taxon>Acoraceae</taxon>
        <taxon>Acorus</taxon>
    </lineage>
</organism>
<evidence type="ECO:0000313" key="6">
    <source>
        <dbReference type="Proteomes" id="UP001180020"/>
    </source>
</evidence>
<keyword evidence="1" id="KW-0805">Transcription regulation</keyword>
<reference evidence="5" key="1">
    <citation type="journal article" date="2023" name="Nat. Commun.">
        <title>Diploid and tetraploid genomes of Acorus and the evolution of monocots.</title>
        <authorList>
            <person name="Ma L."/>
            <person name="Liu K.W."/>
            <person name="Li Z."/>
            <person name="Hsiao Y.Y."/>
            <person name="Qi Y."/>
            <person name="Fu T."/>
            <person name="Tang G.D."/>
            <person name="Zhang D."/>
            <person name="Sun W.H."/>
            <person name="Liu D.K."/>
            <person name="Li Y."/>
            <person name="Chen G.Z."/>
            <person name="Liu X.D."/>
            <person name="Liao X.Y."/>
            <person name="Jiang Y.T."/>
            <person name="Yu X."/>
            <person name="Hao Y."/>
            <person name="Huang J."/>
            <person name="Zhao X.W."/>
            <person name="Ke S."/>
            <person name="Chen Y.Y."/>
            <person name="Wu W.L."/>
            <person name="Hsu J.L."/>
            <person name="Lin Y.F."/>
            <person name="Huang M.D."/>
            <person name="Li C.Y."/>
            <person name="Huang L."/>
            <person name="Wang Z.W."/>
            <person name="Zhao X."/>
            <person name="Zhong W.Y."/>
            <person name="Peng D.H."/>
            <person name="Ahmad S."/>
            <person name="Lan S."/>
            <person name="Zhang J.S."/>
            <person name="Tsai W.C."/>
            <person name="Van de Peer Y."/>
            <person name="Liu Z.J."/>
        </authorList>
    </citation>
    <scope>NUCLEOTIDE SEQUENCE</scope>
    <source>
        <strain evidence="5">CP</strain>
    </source>
</reference>
<keyword evidence="6" id="KW-1185">Reference proteome</keyword>
<accession>A0AAV9CV13</accession>
<evidence type="ECO:0000256" key="3">
    <source>
        <dbReference type="SAM" id="MobiDB-lite"/>
    </source>
</evidence>
<dbReference type="Pfam" id="PF14215">
    <property type="entry name" value="bHLH-MYC_N"/>
    <property type="match status" value="1"/>
</dbReference>
<evidence type="ECO:0000256" key="2">
    <source>
        <dbReference type="ARBA" id="ARBA00023163"/>
    </source>
</evidence>
<sequence length="318" mass="36291">MEGEGLPLLNCLWHHLLRSLCSWDSCNQPSKWVYAVLWRVLPRNYPPPQWDDGRVGLDRSNRHQRNWILVWEDGFCDFSRCERSFGGLVRGRFGPDVFFKMSHEVYSYGEGLIGKVAADNSHRWVFRDVMSESDTNCSSWSGSLDVKPKAWDSQFSSGIQTIAVVAVREGVIQLGSFDKVSEDLNLVIDIQRKFNYLQSIPGLIVMERPNHSPLNHHYKSIDFGQNKTLPALMPPMSYSLGALLSKLPCVIPPRNHDRSQDQKFDSSEPPESKPKIEGMFSNQYCEDMAILRVELERRMEEHGVTPPGVSPTKMNHGL</sequence>